<evidence type="ECO:0000256" key="2">
    <source>
        <dbReference type="ARBA" id="ARBA00022723"/>
    </source>
</evidence>
<dbReference type="eggNOG" id="COG2080">
    <property type="taxonomic scope" value="Bacteria"/>
</dbReference>
<dbReference type="PROSITE" id="PS51085">
    <property type="entry name" value="2FE2S_FER_2"/>
    <property type="match status" value="1"/>
</dbReference>
<keyword evidence="8" id="KW-1185">Reference proteome</keyword>
<evidence type="ECO:0000256" key="5">
    <source>
        <dbReference type="ARBA" id="ARBA00023014"/>
    </source>
</evidence>
<dbReference type="SUPFAM" id="SSF54292">
    <property type="entry name" value="2Fe-2S ferredoxin-like"/>
    <property type="match status" value="1"/>
</dbReference>
<dbReference type="AlphaFoldDB" id="G6XF83"/>
<comment type="caution">
    <text evidence="7">The sequence shown here is derived from an EMBL/GenBank/DDBJ whole genome shotgun (WGS) entry which is preliminary data.</text>
</comment>
<dbReference type="CDD" id="cd00207">
    <property type="entry name" value="fer2"/>
    <property type="match status" value="1"/>
</dbReference>
<dbReference type="Gene3D" id="3.10.20.30">
    <property type="match status" value="1"/>
</dbReference>
<evidence type="ECO:0000256" key="1">
    <source>
        <dbReference type="ARBA" id="ARBA00022714"/>
    </source>
</evidence>
<dbReference type="SUPFAM" id="SSF47741">
    <property type="entry name" value="CO dehydrogenase ISP C-domain like"/>
    <property type="match status" value="1"/>
</dbReference>
<dbReference type="InterPro" id="IPR006058">
    <property type="entry name" value="2Fe2S_fd_BS"/>
</dbReference>
<feature type="domain" description="2Fe-2S ferredoxin-type" evidence="6">
    <location>
        <begin position="1"/>
        <end position="77"/>
    </location>
</feature>
<gene>
    <name evidence="7" type="ORF">GMO_01480</name>
</gene>
<proteinExistence type="predicted"/>
<evidence type="ECO:0000313" key="8">
    <source>
        <dbReference type="Proteomes" id="UP000004949"/>
    </source>
</evidence>
<dbReference type="PANTHER" id="PTHR44379">
    <property type="entry name" value="OXIDOREDUCTASE WITH IRON-SULFUR SUBUNIT"/>
    <property type="match status" value="1"/>
</dbReference>
<dbReference type="InterPro" id="IPR012675">
    <property type="entry name" value="Beta-grasp_dom_sf"/>
</dbReference>
<protein>
    <submittedName>
        <fullName evidence="7">Membrane-bound aldehyde dehydrogenase, small subunit</fullName>
    </submittedName>
</protein>
<dbReference type="Gene3D" id="1.10.150.120">
    <property type="entry name" value="[2Fe-2S]-binding domain"/>
    <property type="match status" value="1"/>
</dbReference>
<dbReference type="InterPro" id="IPR001041">
    <property type="entry name" value="2Fe-2S_ferredoxin-type"/>
</dbReference>
<evidence type="ECO:0000313" key="7">
    <source>
        <dbReference type="EMBL" id="EHH68841.1"/>
    </source>
</evidence>
<dbReference type="Proteomes" id="UP000004949">
    <property type="component" value="Unassembled WGS sequence"/>
</dbReference>
<evidence type="ECO:0000256" key="3">
    <source>
        <dbReference type="ARBA" id="ARBA00023002"/>
    </source>
</evidence>
<dbReference type="FunFam" id="3.10.20.30:FF:000020">
    <property type="entry name" value="Xanthine dehydrogenase iron-sulfur subunit"/>
    <property type="match status" value="1"/>
</dbReference>
<evidence type="ECO:0000256" key="4">
    <source>
        <dbReference type="ARBA" id="ARBA00023004"/>
    </source>
</evidence>
<keyword evidence="4" id="KW-0408">Iron</keyword>
<dbReference type="Pfam" id="PF01799">
    <property type="entry name" value="Fer2_2"/>
    <property type="match status" value="1"/>
</dbReference>
<dbReference type="GO" id="GO:0016491">
    <property type="term" value="F:oxidoreductase activity"/>
    <property type="evidence" value="ECO:0007669"/>
    <property type="project" value="UniProtKB-KW"/>
</dbReference>
<dbReference type="InterPro" id="IPR002888">
    <property type="entry name" value="2Fe-2S-bd"/>
</dbReference>
<dbReference type="OrthoDB" id="7375656at2"/>
<dbReference type="RefSeq" id="WP_008850299.1">
    <property type="nucleotide sequence ID" value="NZ_AGQV01000001.1"/>
</dbReference>
<dbReference type="EMBL" id="AGQV01000001">
    <property type="protein sequence ID" value="EHH68841.1"/>
    <property type="molecule type" value="Genomic_DNA"/>
</dbReference>
<dbReference type="PROSITE" id="PS00197">
    <property type="entry name" value="2FE2S_FER_1"/>
    <property type="match status" value="1"/>
</dbReference>
<dbReference type="InterPro" id="IPR036884">
    <property type="entry name" value="2Fe-2S-bd_dom_sf"/>
</dbReference>
<keyword evidence="5" id="KW-0411">Iron-sulfur</keyword>
<keyword evidence="3" id="KW-0560">Oxidoreductase</keyword>
<sequence length="159" mass="16688">MTTKFELNGQPVSVEAPDDTPLLWALRDELNLTGTKFGCGIGECGACTVHVGGRATRSCITPLSAVEGASVTTIEGLDPAGNHVVQVAWRDQQVPQCGYCQSGQIMQAASLLKDYPNPTDEQIDGVMGGSLCRCMTYIRIRKAIKDAAAAAQQGGSSNG</sequence>
<keyword evidence="2" id="KW-0479">Metal-binding</keyword>
<name>G6XF83_9PROT</name>
<evidence type="ECO:0000259" key="6">
    <source>
        <dbReference type="PROSITE" id="PS51085"/>
    </source>
</evidence>
<dbReference type="STRING" id="1088869.GMO_01480"/>
<organism evidence="7 8">
    <name type="scientific">Gluconobacter morbifer G707</name>
    <dbReference type="NCBI Taxonomy" id="1088869"/>
    <lineage>
        <taxon>Bacteria</taxon>
        <taxon>Pseudomonadati</taxon>
        <taxon>Pseudomonadota</taxon>
        <taxon>Alphaproteobacteria</taxon>
        <taxon>Acetobacterales</taxon>
        <taxon>Acetobacteraceae</taxon>
        <taxon>Gluconobacter</taxon>
    </lineage>
</organism>
<dbReference type="PATRIC" id="fig|1088869.3.peg.148"/>
<dbReference type="Pfam" id="PF00111">
    <property type="entry name" value="Fer2"/>
    <property type="match status" value="1"/>
</dbReference>
<dbReference type="GO" id="GO:0051537">
    <property type="term" value="F:2 iron, 2 sulfur cluster binding"/>
    <property type="evidence" value="ECO:0007669"/>
    <property type="project" value="UniProtKB-KW"/>
</dbReference>
<dbReference type="GO" id="GO:0046872">
    <property type="term" value="F:metal ion binding"/>
    <property type="evidence" value="ECO:0007669"/>
    <property type="project" value="UniProtKB-KW"/>
</dbReference>
<dbReference type="InterPro" id="IPR051452">
    <property type="entry name" value="Diverse_Oxidoreductases"/>
</dbReference>
<dbReference type="InterPro" id="IPR036010">
    <property type="entry name" value="2Fe-2S_ferredoxin-like_sf"/>
</dbReference>
<reference evidence="7 8" key="1">
    <citation type="submission" date="2011-10" db="EMBL/GenBank/DDBJ databases">
        <title>Genome sequence of Gluconobacter morbifer G707, isolated from Drosophila gut.</title>
        <authorList>
            <person name="Lee W.-J."/>
            <person name="Kim E.-K."/>
        </authorList>
    </citation>
    <scope>NUCLEOTIDE SEQUENCE [LARGE SCALE GENOMIC DNA]</scope>
    <source>
        <strain evidence="7 8">G707</strain>
    </source>
</reference>
<keyword evidence="1" id="KW-0001">2Fe-2S</keyword>
<dbReference type="PANTHER" id="PTHR44379:SF2">
    <property type="entry name" value="BLR6218 PROTEIN"/>
    <property type="match status" value="1"/>
</dbReference>
<accession>G6XF83</accession>